<evidence type="ECO:0000256" key="3">
    <source>
        <dbReference type="ARBA" id="ARBA00023315"/>
    </source>
</evidence>
<organism evidence="9 10">
    <name type="scientific">Daejeonella lutea</name>
    <dbReference type="NCBI Taxonomy" id="572036"/>
    <lineage>
        <taxon>Bacteria</taxon>
        <taxon>Pseudomonadati</taxon>
        <taxon>Bacteroidota</taxon>
        <taxon>Sphingobacteriia</taxon>
        <taxon>Sphingobacteriales</taxon>
        <taxon>Sphingobacteriaceae</taxon>
        <taxon>Daejeonella</taxon>
    </lineage>
</organism>
<feature type="domain" description="Thiolase N-terminal" evidence="7">
    <location>
        <begin position="4"/>
        <end position="260"/>
    </location>
</feature>
<evidence type="ECO:0000256" key="6">
    <source>
        <dbReference type="RuleBase" id="RU003557"/>
    </source>
</evidence>
<dbReference type="PIRSF" id="PIRSF000429">
    <property type="entry name" value="Ac-CoA_Ac_transf"/>
    <property type="match status" value="1"/>
</dbReference>
<evidence type="ECO:0000256" key="5">
    <source>
        <dbReference type="PIRSR" id="PIRSR000429-1"/>
    </source>
</evidence>
<dbReference type="EMBL" id="FUYR01000001">
    <property type="protein sequence ID" value="SKB36760.1"/>
    <property type="molecule type" value="Genomic_DNA"/>
</dbReference>
<dbReference type="GO" id="GO:0003985">
    <property type="term" value="F:acetyl-CoA C-acetyltransferase activity"/>
    <property type="evidence" value="ECO:0007669"/>
    <property type="project" value="TreeGrafter"/>
</dbReference>
<dbReference type="SUPFAM" id="SSF53901">
    <property type="entry name" value="Thiolase-like"/>
    <property type="match status" value="2"/>
</dbReference>
<sequence length="393" mass="41026">MQEVYIVSAVRTPIGSFGGSLSSLSASQLGAIAIKAAVERAGIDSGQVQEVIMGNVLSANLGQAPATQAAKFAGLPDIPATAVNKVCASGTKALMFAAQSIALGEKDIIVAGGMESMSNVPYYLDKARNGYRLGDGKITDGLVKDGLWDVYNDYHMGSAAELCATDCKISREDQDAYAIESYRRSQKAQAEGKFNSEIVPVEIKDKKGDITSVTMDEEVQAVKFEKIPSLKPVFKKDGTVTAANASTLNDGAAALVLMSKKKADELGIKPLARIVSYADTQQAPEWFTTSPSKAIPAALERAGIAADKVDYYEINEAFSVVSLANNRLLELDSAKVNVNGGAVSMGHPLGASGARIIVTLINVLQQNGGKIGVAGICNGGGGASAMVIENLSN</sequence>
<comment type="pathway">
    <text evidence="4">Metabolic intermediate biosynthesis; (R)-mevalonate biosynthesis; (R)-mevalonate from acetyl-CoA: step 1/3.</text>
</comment>
<dbReference type="InterPro" id="IPR020617">
    <property type="entry name" value="Thiolase_C"/>
</dbReference>
<keyword evidence="10" id="KW-1185">Reference proteome</keyword>
<dbReference type="InterPro" id="IPR002155">
    <property type="entry name" value="Thiolase"/>
</dbReference>
<feature type="active site" description="Proton acceptor" evidence="5">
    <location>
        <position position="347"/>
    </location>
</feature>
<dbReference type="FunFam" id="3.40.47.10:FF:000007">
    <property type="entry name" value="acetyl-CoA acetyltransferase, mitochondrial"/>
    <property type="match status" value="1"/>
</dbReference>
<dbReference type="Proteomes" id="UP000189981">
    <property type="component" value="Unassembled WGS sequence"/>
</dbReference>
<feature type="active site" description="Acyl-thioester intermediate" evidence="5">
    <location>
        <position position="87"/>
    </location>
</feature>
<evidence type="ECO:0000259" key="7">
    <source>
        <dbReference type="Pfam" id="PF00108"/>
    </source>
</evidence>
<dbReference type="OrthoDB" id="9764892at2"/>
<comment type="similarity">
    <text evidence="1 6">Belongs to the thiolase-like superfamily. Thiolase family.</text>
</comment>
<keyword evidence="3 6" id="KW-0012">Acyltransferase</keyword>
<dbReference type="PROSITE" id="PS00099">
    <property type="entry name" value="THIOLASE_3"/>
    <property type="match status" value="1"/>
</dbReference>
<evidence type="ECO:0000256" key="4">
    <source>
        <dbReference type="ARBA" id="ARBA00037924"/>
    </source>
</evidence>
<proteinExistence type="inferred from homology"/>
<dbReference type="RefSeq" id="WP_079701451.1">
    <property type="nucleotide sequence ID" value="NZ_FUYR01000001.1"/>
</dbReference>
<evidence type="ECO:0000313" key="10">
    <source>
        <dbReference type="Proteomes" id="UP000189981"/>
    </source>
</evidence>
<dbReference type="PANTHER" id="PTHR18919:SF165">
    <property type="entry name" value="ACETYL-COA ACETYLTRANSFERASE"/>
    <property type="match status" value="1"/>
</dbReference>
<dbReference type="Pfam" id="PF02803">
    <property type="entry name" value="Thiolase_C"/>
    <property type="match status" value="1"/>
</dbReference>
<evidence type="ECO:0000256" key="1">
    <source>
        <dbReference type="ARBA" id="ARBA00010982"/>
    </source>
</evidence>
<dbReference type="AlphaFoldDB" id="A0A1T5APM9"/>
<name>A0A1T5APM9_9SPHI</name>
<dbReference type="PROSITE" id="PS00737">
    <property type="entry name" value="THIOLASE_2"/>
    <property type="match status" value="1"/>
</dbReference>
<protein>
    <submittedName>
        <fullName evidence="9">Acetyl-CoA C-acetyltransferase</fullName>
    </submittedName>
</protein>
<gene>
    <name evidence="9" type="ORF">SAMN05661099_0916</name>
</gene>
<evidence type="ECO:0000313" key="9">
    <source>
        <dbReference type="EMBL" id="SKB36760.1"/>
    </source>
</evidence>
<dbReference type="STRING" id="572036.SAMN05661099_0916"/>
<dbReference type="InterPro" id="IPR020613">
    <property type="entry name" value="Thiolase_CS"/>
</dbReference>
<dbReference type="InterPro" id="IPR020610">
    <property type="entry name" value="Thiolase_AS"/>
</dbReference>
<dbReference type="PANTHER" id="PTHR18919">
    <property type="entry name" value="ACETYL-COA C-ACYLTRANSFERASE"/>
    <property type="match status" value="1"/>
</dbReference>
<dbReference type="GO" id="GO:0006635">
    <property type="term" value="P:fatty acid beta-oxidation"/>
    <property type="evidence" value="ECO:0007669"/>
    <property type="project" value="TreeGrafter"/>
</dbReference>
<dbReference type="InterPro" id="IPR016039">
    <property type="entry name" value="Thiolase-like"/>
</dbReference>
<dbReference type="NCBIfam" id="TIGR01930">
    <property type="entry name" value="AcCoA-C-Actrans"/>
    <property type="match status" value="1"/>
</dbReference>
<accession>A0A1T5APM9</accession>
<keyword evidence="2 6" id="KW-0808">Transferase</keyword>
<dbReference type="Pfam" id="PF00108">
    <property type="entry name" value="Thiolase_N"/>
    <property type="match status" value="1"/>
</dbReference>
<dbReference type="InterPro" id="IPR020616">
    <property type="entry name" value="Thiolase_N"/>
</dbReference>
<feature type="active site" description="Proton acceptor" evidence="5">
    <location>
        <position position="377"/>
    </location>
</feature>
<evidence type="ECO:0000259" key="8">
    <source>
        <dbReference type="Pfam" id="PF02803"/>
    </source>
</evidence>
<dbReference type="GO" id="GO:0006696">
    <property type="term" value="P:ergosterol biosynthetic process"/>
    <property type="evidence" value="ECO:0007669"/>
    <property type="project" value="TreeGrafter"/>
</dbReference>
<reference evidence="10" key="1">
    <citation type="submission" date="2017-02" db="EMBL/GenBank/DDBJ databases">
        <authorList>
            <person name="Varghese N."/>
            <person name="Submissions S."/>
        </authorList>
    </citation>
    <scope>NUCLEOTIDE SEQUENCE [LARGE SCALE GENOMIC DNA]</scope>
    <source>
        <strain evidence="10">DSM 22385</strain>
    </source>
</reference>
<dbReference type="CDD" id="cd00751">
    <property type="entry name" value="thiolase"/>
    <property type="match status" value="1"/>
</dbReference>
<evidence type="ECO:0000256" key="2">
    <source>
        <dbReference type="ARBA" id="ARBA00022679"/>
    </source>
</evidence>
<dbReference type="Gene3D" id="3.40.47.10">
    <property type="match status" value="1"/>
</dbReference>
<feature type="domain" description="Thiolase C-terminal" evidence="8">
    <location>
        <begin position="269"/>
        <end position="389"/>
    </location>
</feature>